<feature type="non-terminal residue" evidence="6">
    <location>
        <position position="165"/>
    </location>
</feature>
<dbReference type="GO" id="GO:0009611">
    <property type="term" value="P:response to wounding"/>
    <property type="evidence" value="ECO:0007669"/>
    <property type="project" value="UniProtKB-UniRule"/>
</dbReference>
<reference evidence="6" key="1">
    <citation type="submission" date="2009-05" db="EMBL/GenBank/DDBJ databases">
        <authorList>
            <person name="Huang M."/>
            <person name="He Q."/>
            <person name="Zhang L."/>
            <person name="Cui S."/>
            <person name="Wang M."/>
            <person name="Zhou Y."/>
        </authorList>
    </citation>
    <scope>NUCLEOTIDE SEQUENCE</scope>
</reference>
<dbReference type="GO" id="GO:2000022">
    <property type="term" value="P:regulation of jasmonic acid mediated signaling pathway"/>
    <property type="evidence" value="ECO:0007669"/>
    <property type="project" value="UniProtKB-UniRule"/>
</dbReference>
<evidence type="ECO:0000256" key="3">
    <source>
        <dbReference type="ARBA" id="ARBA00022843"/>
    </source>
</evidence>
<dbReference type="InterPro" id="IPR010399">
    <property type="entry name" value="Tify_dom"/>
</dbReference>
<organism evidence="6">
    <name type="scientific">Lycoris longituba</name>
    <dbReference type="NCBI Taxonomy" id="272140"/>
    <lineage>
        <taxon>Eukaryota</taxon>
        <taxon>Viridiplantae</taxon>
        <taxon>Streptophyta</taxon>
        <taxon>Embryophyta</taxon>
        <taxon>Tracheophyta</taxon>
        <taxon>Spermatophyta</taxon>
        <taxon>Magnoliopsida</taxon>
        <taxon>Liliopsida</taxon>
        <taxon>Asparagales</taxon>
        <taxon>Amaryllidaceae</taxon>
        <taxon>Amaryllidoideae</taxon>
        <taxon>Lycoris</taxon>
    </lineage>
</organism>
<dbReference type="PANTHER" id="PTHR33077:SF140">
    <property type="entry name" value="PROTEIN TIFY 10B"/>
    <property type="match status" value="1"/>
</dbReference>
<dbReference type="InterPro" id="IPR040390">
    <property type="entry name" value="TIFY/JAZ"/>
</dbReference>
<keyword evidence="2 4" id="KW-1184">Jasmonic acid signaling pathway</keyword>
<name>D6MJW7_9ASPA</name>
<dbReference type="EMBL" id="GQ165823">
    <property type="protein sequence ID" value="ADG57814.1"/>
    <property type="molecule type" value="mRNA"/>
</dbReference>
<evidence type="ECO:0000256" key="2">
    <source>
        <dbReference type="ARBA" id="ARBA00022819"/>
    </source>
</evidence>
<proteinExistence type="evidence at transcript level"/>
<comment type="function">
    <text evidence="4">Repressor of jasmonate responses.</text>
</comment>
<comment type="subcellular location">
    <subcellularLocation>
        <location evidence="4">Nucleus</location>
    </subcellularLocation>
</comment>
<evidence type="ECO:0000256" key="4">
    <source>
        <dbReference type="RuleBase" id="RU369065"/>
    </source>
</evidence>
<feature type="domain" description="Tify" evidence="5">
    <location>
        <begin position="84"/>
        <end position="119"/>
    </location>
</feature>
<protein>
    <recommendedName>
        <fullName evidence="4">Protein TIFY</fullName>
    </recommendedName>
    <alternativeName>
        <fullName evidence="4">Jasmonate ZIM domain-containing protein</fullName>
    </alternativeName>
</protein>
<keyword evidence="4" id="KW-0539">Nucleus</keyword>
<dbReference type="Pfam" id="PF06200">
    <property type="entry name" value="tify"/>
    <property type="match status" value="1"/>
</dbReference>
<dbReference type="Pfam" id="PF09425">
    <property type="entry name" value="Jas_motif"/>
    <property type="match status" value="1"/>
</dbReference>
<dbReference type="SMART" id="SM00979">
    <property type="entry name" value="TIFY"/>
    <property type="match status" value="1"/>
</dbReference>
<dbReference type="InterPro" id="IPR018467">
    <property type="entry name" value="CCT_CS"/>
</dbReference>
<dbReference type="PANTHER" id="PTHR33077">
    <property type="entry name" value="PROTEIN TIFY 4A-RELATED-RELATED"/>
    <property type="match status" value="1"/>
</dbReference>
<dbReference type="GO" id="GO:0005634">
    <property type="term" value="C:nucleus"/>
    <property type="evidence" value="ECO:0007669"/>
    <property type="project" value="UniProtKB-SubCell"/>
</dbReference>
<dbReference type="AlphaFoldDB" id="D6MJW7"/>
<evidence type="ECO:0000256" key="1">
    <source>
        <dbReference type="ARBA" id="ARBA00008614"/>
    </source>
</evidence>
<reference evidence="6" key="2">
    <citation type="journal article" date="2010" name="Genomics">
        <title>Analysis of floral transcription factors from Lycoris longituba.</title>
        <authorList>
            <person name="He Q.L."/>
            <person name="Cui S.J."/>
            <person name="Gu J.L."/>
            <person name="Zhang H."/>
            <person name="Wang M.X."/>
            <person name="Zhou Y."/>
            <person name="Zhang L."/>
            <person name="Huang M.R."/>
        </authorList>
    </citation>
    <scope>NUCLEOTIDE SEQUENCE</scope>
</reference>
<comment type="similarity">
    <text evidence="1 4">Belongs to the TIFY/JAZ family.</text>
</comment>
<accession>D6MJW7</accession>
<evidence type="ECO:0000259" key="5">
    <source>
        <dbReference type="PROSITE" id="PS51320"/>
    </source>
</evidence>
<dbReference type="PROSITE" id="PS51320">
    <property type="entry name" value="TIFY"/>
    <property type="match status" value="1"/>
</dbReference>
<keyword evidence="3" id="KW-0832">Ubl conjugation</keyword>
<dbReference type="GO" id="GO:0031347">
    <property type="term" value="P:regulation of defense response"/>
    <property type="evidence" value="ECO:0007669"/>
    <property type="project" value="UniProtKB-UniRule"/>
</dbReference>
<sequence length="165" mass="18440">MAEIKKSNFSVTCNLLSQYVKEKRRSFGDLGVVEFAPRSQEPTKGLYRPPTTLNLLPGIDALAQNQTDANDDVSVLDRKVTKERQQENAPLTIFYGGKVMIFDNFSPEKAADIMNLATKGSSASIPTANPAKINTSDIPMPIARRASLHRFLEKRKDRINSRHHI</sequence>
<comment type="domain">
    <text evidence="4">The jas domain is required for interaction with COI1.</text>
</comment>
<evidence type="ECO:0000313" key="6">
    <source>
        <dbReference type="EMBL" id="ADG57814.1"/>
    </source>
</evidence>